<feature type="chain" id="PRO_5026034927" evidence="2">
    <location>
        <begin position="23"/>
        <end position="163"/>
    </location>
</feature>
<dbReference type="Gene3D" id="2.60.40.550">
    <property type="entry name" value="Ecotin"/>
    <property type="match status" value="1"/>
</dbReference>
<dbReference type="PROSITE" id="PS51257">
    <property type="entry name" value="PROKAR_LIPOPROTEIN"/>
    <property type="match status" value="1"/>
</dbReference>
<dbReference type="Proteomes" id="UP000503287">
    <property type="component" value="Chromosome"/>
</dbReference>
<dbReference type="InterPro" id="IPR036198">
    <property type="entry name" value="Ecotin_sf"/>
</dbReference>
<evidence type="ECO:0000256" key="2">
    <source>
        <dbReference type="SAM" id="SignalP"/>
    </source>
</evidence>
<organism evidence="3 4">
    <name type="scientific">Proteus vulgaris</name>
    <dbReference type="NCBI Taxonomy" id="585"/>
    <lineage>
        <taxon>Bacteria</taxon>
        <taxon>Pseudomonadati</taxon>
        <taxon>Pseudomonadota</taxon>
        <taxon>Gammaproteobacteria</taxon>
        <taxon>Enterobacterales</taxon>
        <taxon>Morganellaceae</taxon>
        <taxon>Proteus</taxon>
    </lineage>
</organism>
<evidence type="ECO:0000313" key="4">
    <source>
        <dbReference type="Proteomes" id="UP000503287"/>
    </source>
</evidence>
<dbReference type="GO" id="GO:0004867">
    <property type="term" value="F:serine-type endopeptidase inhibitor activity"/>
    <property type="evidence" value="ECO:0007669"/>
    <property type="project" value="InterPro"/>
</dbReference>
<feature type="signal peptide" evidence="2">
    <location>
        <begin position="1"/>
        <end position="22"/>
    </location>
</feature>
<dbReference type="PIRSF" id="PIRSF006865">
    <property type="entry name" value="Prot_inh_ecotin"/>
    <property type="match status" value="1"/>
</dbReference>
<dbReference type="InterPro" id="IPR027438">
    <property type="entry name" value="Ecotin_C"/>
</dbReference>
<comment type="similarity">
    <text evidence="1">Belongs to the protease inhibitor I11 (ecotin) family.</text>
</comment>
<evidence type="ECO:0000256" key="1">
    <source>
        <dbReference type="ARBA" id="ARBA00010558"/>
    </source>
</evidence>
<dbReference type="NCBIfam" id="NF002987">
    <property type="entry name" value="PRK03719.1"/>
    <property type="match status" value="1"/>
</dbReference>
<gene>
    <name evidence="3" type="primary">eco</name>
    <name evidence="3" type="ORF">GTH24_13650</name>
</gene>
<dbReference type="AlphaFoldDB" id="A0A6G6SK12"/>
<dbReference type="Pfam" id="PF03974">
    <property type="entry name" value="Ecotin"/>
    <property type="match status" value="1"/>
</dbReference>
<dbReference type="InterPro" id="IPR005658">
    <property type="entry name" value="Prot_inh_ecotin"/>
</dbReference>
<dbReference type="PANTHER" id="PTHR35890">
    <property type="match status" value="1"/>
</dbReference>
<evidence type="ECO:0000313" key="3">
    <source>
        <dbReference type="EMBL" id="QIF94872.1"/>
    </source>
</evidence>
<dbReference type="RefSeq" id="WP_082151793.1">
    <property type="nucleotide sequence ID" value="NZ_CVRZ01000005.1"/>
</dbReference>
<sequence length="163" mass="18219">MEKVMNKVILSLVAAMSLSACAQATDSLDKVAPYPKAQENQVRHVIELEQKDNEGNYQVELIVGKELKVDCNHQWFGAELDEKNLEGWGYSYYVVGDLNGPMSTMMGCADNTKKDAFVQANMGSDAFIRYNSKLPIVIYAPKDVDVKYRVWSAADTVQDSVKK</sequence>
<dbReference type="OrthoDB" id="997196at2"/>
<dbReference type="Gene3D" id="4.10.1230.10">
    <property type="entry name" value="Ecotin, trypsin inhibitor"/>
    <property type="match status" value="1"/>
</dbReference>
<name>A0A6G6SK12_PROVU</name>
<dbReference type="SUPFAM" id="SSF49772">
    <property type="entry name" value="Ecotin, trypsin inhibitor"/>
    <property type="match status" value="1"/>
</dbReference>
<dbReference type="PANTHER" id="PTHR35890:SF3">
    <property type="entry name" value="ECOTIN"/>
    <property type="match status" value="1"/>
</dbReference>
<protein>
    <submittedName>
        <fullName evidence="3">Serine protease inhibitor ecotin</fullName>
    </submittedName>
</protein>
<keyword evidence="4" id="KW-1185">Reference proteome</keyword>
<dbReference type="EMBL" id="CP047344">
    <property type="protein sequence ID" value="QIF94872.1"/>
    <property type="molecule type" value="Genomic_DNA"/>
</dbReference>
<accession>A0A6G6SK12</accession>
<keyword evidence="2" id="KW-0732">Signal</keyword>
<reference evidence="3 4" key="1">
    <citation type="submission" date="2020-01" db="EMBL/GenBank/DDBJ databases">
        <title>The genomic epidemiology of tigecycline resistance gene tet(X) variants in a swine farm in China.</title>
        <authorList>
            <person name="Peng K."/>
            <person name="Li R."/>
        </authorList>
    </citation>
    <scope>NUCLEOTIDE SEQUENCE [LARGE SCALE GENOMIC DNA]</scope>
    <source>
        <strain evidence="3 4">ZN3</strain>
    </source>
</reference>
<proteinExistence type="inferred from homology"/>